<dbReference type="EMBL" id="CP003137">
    <property type="protein sequence ID" value="AEV95703.1"/>
    <property type="molecule type" value="Genomic_DNA"/>
</dbReference>
<dbReference type="PATRIC" id="fig|701521.8.peg.1383"/>
<dbReference type="STRING" id="701521.PECL_1479"/>
<reference evidence="1 2" key="1">
    <citation type="journal article" date="2012" name="J. Bacteriol.">
        <title>Complete Genome Sequence of the Beer Spoilage Organism Pediococcus claussenii ATCC BAA-344T.</title>
        <authorList>
            <person name="Pittet V."/>
            <person name="Abegunde T."/>
            <person name="Marfleet T."/>
            <person name="Haakensen M."/>
            <person name="Morrow K."/>
            <person name="Jayaprakash T."/>
            <person name="Schroeder K."/>
            <person name="Trost B."/>
            <person name="Byrns S."/>
            <person name="Bergsveinson J."/>
            <person name="Kusalik A."/>
            <person name="Ziola B."/>
        </authorList>
    </citation>
    <scope>NUCLEOTIDE SEQUENCE [LARGE SCALE GENOMIC DNA]</scope>
    <source>
        <strain evidence="1 2">ATCC BAA-344</strain>
    </source>
</reference>
<name>G8PF24_PEDCP</name>
<protein>
    <submittedName>
        <fullName evidence="1">Uncharacterized protein</fullName>
    </submittedName>
</protein>
<evidence type="ECO:0000313" key="2">
    <source>
        <dbReference type="Proteomes" id="UP000005444"/>
    </source>
</evidence>
<organism evidence="1 2">
    <name type="scientific">Pediococcus claussenii (strain ATCC BAA-344 / DSM 14800 / JCM 18046 / KCTC 3811 / LMG 21948 / P06)</name>
    <dbReference type="NCBI Taxonomy" id="701521"/>
    <lineage>
        <taxon>Bacteria</taxon>
        <taxon>Bacillati</taxon>
        <taxon>Bacillota</taxon>
        <taxon>Bacilli</taxon>
        <taxon>Lactobacillales</taxon>
        <taxon>Lactobacillaceae</taxon>
        <taxon>Pediococcus</taxon>
    </lineage>
</organism>
<keyword evidence="2" id="KW-1185">Reference proteome</keyword>
<dbReference type="AlphaFoldDB" id="G8PF24"/>
<accession>G8PF24</accession>
<dbReference type="Proteomes" id="UP000005444">
    <property type="component" value="Chromosome"/>
</dbReference>
<gene>
    <name evidence="1" type="ordered locus">PECL_1479</name>
</gene>
<sequence>MRISTWLSKESFVSQSQDNRTLTIPMGEERLIGTGNREQRFDGLGQGAVLG</sequence>
<dbReference type="HOGENOM" id="CLU_3101909_0_0_9"/>
<proteinExistence type="predicted"/>
<dbReference type="KEGG" id="pce:PECL_1479"/>
<evidence type="ECO:0000313" key="1">
    <source>
        <dbReference type="EMBL" id="AEV95703.1"/>
    </source>
</evidence>